<evidence type="ECO:0000313" key="1">
    <source>
        <dbReference type="EnsemblMetazoa" id="PPA43661.1"/>
    </source>
</evidence>
<evidence type="ECO:0000313" key="2">
    <source>
        <dbReference type="Proteomes" id="UP000005239"/>
    </source>
</evidence>
<organism evidence="1 2">
    <name type="scientific">Pristionchus pacificus</name>
    <name type="common">Parasitic nematode worm</name>
    <dbReference type="NCBI Taxonomy" id="54126"/>
    <lineage>
        <taxon>Eukaryota</taxon>
        <taxon>Metazoa</taxon>
        <taxon>Ecdysozoa</taxon>
        <taxon>Nematoda</taxon>
        <taxon>Chromadorea</taxon>
        <taxon>Rhabditida</taxon>
        <taxon>Rhabditina</taxon>
        <taxon>Diplogasteromorpha</taxon>
        <taxon>Diplogasteroidea</taxon>
        <taxon>Neodiplogasteridae</taxon>
        <taxon>Pristionchus</taxon>
    </lineage>
</organism>
<reference evidence="1" key="2">
    <citation type="submission" date="2022-06" db="UniProtKB">
        <authorList>
            <consortium name="EnsemblMetazoa"/>
        </authorList>
    </citation>
    <scope>IDENTIFICATION</scope>
    <source>
        <strain evidence="1">PS312</strain>
    </source>
</reference>
<dbReference type="EnsemblMetazoa" id="PPA43661.1">
    <property type="protein sequence ID" value="PPA43661.1"/>
    <property type="gene ID" value="WBGene00282030"/>
</dbReference>
<proteinExistence type="predicted"/>
<reference evidence="2" key="1">
    <citation type="journal article" date="2008" name="Nat. Genet.">
        <title>The Pristionchus pacificus genome provides a unique perspective on nematode lifestyle and parasitism.</title>
        <authorList>
            <person name="Dieterich C."/>
            <person name="Clifton S.W."/>
            <person name="Schuster L.N."/>
            <person name="Chinwalla A."/>
            <person name="Delehaunty K."/>
            <person name="Dinkelacker I."/>
            <person name="Fulton L."/>
            <person name="Fulton R."/>
            <person name="Godfrey J."/>
            <person name="Minx P."/>
            <person name="Mitreva M."/>
            <person name="Roeseler W."/>
            <person name="Tian H."/>
            <person name="Witte H."/>
            <person name="Yang S.P."/>
            <person name="Wilson R.K."/>
            <person name="Sommer R.J."/>
        </authorList>
    </citation>
    <scope>NUCLEOTIDE SEQUENCE [LARGE SCALE GENOMIC DNA]</scope>
    <source>
        <strain evidence="2">PS312</strain>
    </source>
</reference>
<keyword evidence="2" id="KW-1185">Reference proteome</keyword>
<gene>
    <name evidence="1" type="primary">WBGene00282030</name>
</gene>
<protein>
    <submittedName>
        <fullName evidence="1">Uncharacterized protein</fullName>
    </submittedName>
</protein>
<dbReference type="Proteomes" id="UP000005239">
    <property type="component" value="Unassembled WGS sequence"/>
</dbReference>
<sequence length="65" mass="7565">MLRLRLSIDRISDLSFVHSRVRRRRSIDDGGRRVLGSIMGAFGDFEVLQLLVYQEGFLQTEQLQL</sequence>
<dbReference type="AlphaFoldDB" id="A0A2A6C8B7"/>
<accession>A0A8R1Z265</accession>
<name>A0A2A6C8B7_PRIPA</name>
<accession>A0A2A6C8B7</accession>